<gene>
    <name evidence="5" type="ORF">UL81_06540</name>
</gene>
<evidence type="ECO:0000256" key="4">
    <source>
        <dbReference type="ARBA" id="ARBA00022833"/>
    </source>
</evidence>
<dbReference type="PANTHER" id="PTHR46233:SF3">
    <property type="entry name" value="HYDROXYACYLGLUTATHIONE HYDROLASE GLOC"/>
    <property type="match status" value="1"/>
</dbReference>
<evidence type="ECO:0000313" key="6">
    <source>
        <dbReference type="Proteomes" id="UP000033566"/>
    </source>
</evidence>
<evidence type="ECO:0000256" key="1">
    <source>
        <dbReference type="ARBA" id="ARBA00001947"/>
    </source>
</evidence>
<comment type="cofactor">
    <cofactor evidence="1">
        <name>Zn(2+)</name>
        <dbReference type="ChEBI" id="CHEBI:29105"/>
    </cofactor>
</comment>
<dbReference type="EMBL" id="CP011311">
    <property type="protein sequence ID" value="AKE39271.1"/>
    <property type="molecule type" value="Genomic_DNA"/>
</dbReference>
<dbReference type="Pfam" id="PF00753">
    <property type="entry name" value="Lactamase_B"/>
    <property type="match status" value="1"/>
</dbReference>
<dbReference type="GO" id="GO:0016787">
    <property type="term" value="F:hydrolase activity"/>
    <property type="evidence" value="ECO:0007669"/>
    <property type="project" value="UniProtKB-KW"/>
</dbReference>
<dbReference type="Gene3D" id="3.60.15.10">
    <property type="entry name" value="Ribonuclease Z/Hydroxyacylglutathione hydrolase-like"/>
    <property type="match status" value="1"/>
</dbReference>
<reference evidence="5 6" key="1">
    <citation type="journal article" date="2015" name="Genome Announc.">
        <title>Complete Genome Sequence of Corynebacterium camporealensis DSM 44610, Isolated from the Milk of a Manchega Sheep with Subclinical Mastitis.</title>
        <authorList>
            <person name="Ruckert C."/>
            <person name="Albersmeier A."/>
            <person name="Winkler A."/>
            <person name="Tauch A."/>
        </authorList>
    </citation>
    <scope>NUCLEOTIDE SEQUENCE [LARGE SCALE GENOMIC DNA]</scope>
    <source>
        <strain evidence="5 6">DSM 44610</strain>
    </source>
</reference>
<name>A0A0F6TB84_9CORY</name>
<organism evidence="5 6">
    <name type="scientific">Corynebacterium camporealensis</name>
    <dbReference type="NCBI Taxonomy" id="161896"/>
    <lineage>
        <taxon>Bacteria</taxon>
        <taxon>Bacillati</taxon>
        <taxon>Actinomycetota</taxon>
        <taxon>Actinomycetes</taxon>
        <taxon>Mycobacteriales</taxon>
        <taxon>Corynebacteriaceae</taxon>
        <taxon>Corynebacterium</taxon>
    </lineage>
</organism>
<dbReference type="AlphaFoldDB" id="A0A0F6TB84"/>
<keyword evidence="2" id="KW-0479">Metal-binding</keyword>
<evidence type="ECO:0000256" key="3">
    <source>
        <dbReference type="ARBA" id="ARBA00022801"/>
    </source>
</evidence>
<dbReference type="KEGG" id="ccj:UL81_06540"/>
<evidence type="ECO:0000256" key="2">
    <source>
        <dbReference type="ARBA" id="ARBA00022723"/>
    </source>
</evidence>
<keyword evidence="6" id="KW-1185">Reference proteome</keyword>
<dbReference type="SUPFAM" id="SSF56281">
    <property type="entry name" value="Metallo-hydrolase/oxidoreductase"/>
    <property type="match status" value="1"/>
</dbReference>
<protein>
    <submittedName>
        <fullName evidence="5">Zn-dependent hydrolase, glyoxylase</fullName>
    </submittedName>
</protein>
<dbReference type="InterPro" id="IPR036866">
    <property type="entry name" value="RibonucZ/Hydroxyglut_hydro"/>
</dbReference>
<dbReference type="HOGENOM" id="CLU_030571_5_0_11"/>
<keyword evidence="4" id="KW-0862">Zinc</keyword>
<dbReference type="GO" id="GO:0046872">
    <property type="term" value="F:metal ion binding"/>
    <property type="evidence" value="ECO:0007669"/>
    <property type="project" value="UniProtKB-KW"/>
</dbReference>
<dbReference type="CDD" id="cd06262">
    <property type="entry name" value="metallo-hydrolase-like_MBL-fold"/>
    <property type="match status" value="1"/>
</dbReference>
<dbReference type="OrthoDB" id="9802991at2"/>
<dbReference type="PANTHER" id="PTHR46233">
    <property type="entry name" value="HYDROXYACYLGLUTATHIONE HYDROLASE GLOC"/>
    <property type="match status" value="1"/>
</dbReference>
<dbReference type="STRING" id="161896.UL81_06540"/>
<dbReference type="RefSeq" id="WP_035105461.1">
    <property type="nucleotide sequence ID" value="NZ_CP011311.1"/>
</dbReference>
<sequence length="215" mass="23319">MEILGFAAGPYRTNTYVVADAGRAFVVDPGMHAKQQVLKLSEEHNLQLEAIVLTHGHLDHTREAGDLAAELNLPVYIHPDDAFMLKDGSGVSPESQQLFGAKDMLPIADLRDLEGDTELELIGHTFKLSHAPGHSPGCVMIISDDFALTGDVLFRGSIGRTDLEHSDPKAMDASLRGPVWALADELQLLPGHGPVTTMRQERRTNPFLIAAGEVL</sequence>
<dbReference type="InterPro" id="IPR001279">
    <property type="entry name" value="Metallo-B-lactamas"/>
</dbReference>
<evidence type="ECO:0000313" key="5">
    <source>
        <dbReference type="EMBL" id="AKE39271.1"/>
    </source>
</evidence>
<dbReference type="PATRIC" id="fig|161896.4.peg.1284"/>
<dbReference type="SMART" id="SM00849">
    <property type="entry name" value="Lactamase_B"/>
    <property type="match status" value="1"/>
</dbReference>
<keyword evidence="3 5" id="KW-0378">Hydrolase</keyword>
<dbReference type="Proteomes" id="UP000033566">
    <property type="component" value="Chromosome"/>
</dbReference>
<proteinExistence type="predicted"/>
<accession>A0A0F6TB84</accession>
<dbReference type="InterPro" id="IPR051453">
    <property type="entry name" value="MBL_Glyoxalase_II"/>
</dbReference>